<sequence length="57" mass="6461">MVPAKIFVHELHEPSTRKAKGKTVAEVEERAKEPQVLPTATGWTSPYLEFLMNQKLP</sequence>
<evidence type="ECO:0000313" key="1">
    <source>
        <dbReference type="EMBL" id="JAD71860.1"/>
    </source>
</evidence>
<protein>
    <submittedName>
        <fullName evidence="1">Uncharacterized protein</fullName>
    </submittedName>
</protein>
<reference evidence="1" key="2">
    <citation type="journal article" date="2015" name="Data Brief">
        <title>Shoot transcriptome of the giant reed, Arundo donax.</title>
        <authorList>
            <person name="Barrero R.A."/>
            <person name="Guerrero F.D."/>
            <person name="Moolhuijzen P."/>
            <person name="Goolsby J.A."/>
            <person name="Tidwell J."/>
            <person name="Bellgard S.E."/>
            <person name="Bellgard M.I."/>
        </authorList>
    </citation>
    <scope>NUCLEOTIDE SEQUENCE</scope>
    <source>
        <tissue evidence="1">Shoot tissue taken approximately 20 cm above the soil surface</tissue>
    </source>
</reference>
<name>A0A0A9CEP2_ARUDO</name>
<proteinExistence type="predicted"/>
<dbReference type="EMBL" id="GBRH01226035">
    <property type="protein sequence ID" value="JAD71860.1"/>
    <property type="molecule type" value="Transcribed_RNA"/>
</dbReference>
<dbReference type="AlphaFoldDB" id="A0A0A9CEP2"/>
<accession>A0A0A9CEP2</accession>
<reference evidence="1" key="1">
    <citation type="submission" date="2014-09" db="EMBL/GenBank/DDBJ databases">
        <authorList>
            <person name="Magalhaes I.L.F."/>
            <person name="Oliveira U."/>
            <person name="Santos F.R."/>
            <person name="Vidigal T.H.D.A."/>
            <person name="Brescovit A.D."/>
            <person name="Santos A.J."/>
        </authorList>
    </citation>
    <scope>NUCLEOTIDE SEQUENCE</scope>
    <source>
        <tissue evidence="1">Shoot tissue taken approximately 20 cm above the soil surface</tissue>
    </source>
</reference>
<organism evidence="1">
    <name type="scientific">Arundo donax</name>
    <name type="common">Giant reed</name>
    <name type="synonym">Donax arundinaceus</name>
    <dbReference type="NCBI Taxonomy" id="35708"/>
    <lineage>
        <taxon>Eukaryota</taxon>
        <taxon>Viridiplantae</taxon>
        <taxon>Streptophyta</taxon>
        <taxon>Embryophyta</taxon>
        <taxon>Tracheophyta</taxon>
        <taxon>Spermatophyta</taxon>
        <taxon>Magnoliopsida</taxon>
        <taxon>Liliopsida</taxon>
        <taxon>Poales</taxon>
        <taxon>Poaceae</taxon>
        <taxon>PACMAD clade</taxon>
        <taxon>Arundinoideae</taxon>
        <taxon>Arundineae</taxon>
        <taxon>Arundo</taxon>
    </lineage>
</organism>